<reference evidence="1 2" key="1">
    <citation type="journal article" date="2011" name="Proc. Natl. Acad. Sci. U.S.A.">
        <title>Evolutionary erosion of yeast sex chromosomes by mating-type switching accidents.</title>
        <authorList>
            <person name="Gordon J.L."/>
            <person name="Armisen D."/>
            <person name="Proux-Wera E."/>
            <person name="Oheigeartaigh S.S."/>
            <person name="Byrne K.P."/>
            <person name="Wolfe K.H."/>
        </authorList>
    </citation>
    <scope>NUCLEOTIDE SEQUENCE [LARGE SCALE GENOMIC DNA]</scope>
    <source>
        <strain evidence="2">ATCC 10597 / BCRC 20456 / CBS 421 / NBRC 0211 / NRRL Y-12639</strain>
    </source>
</reference>
<dbReference type="RefSeq" id="XP_003668541.1">
    <property type="nucleotide sequence ID" value="XM_003668493.1"/>
</dbReference>
<dbReference type="PANTHER" id="PTHR39214:SF1">
    <property type="entry name" value="MICROBODY (PEROXISOME) BIOGENESIS PROTEIN PEROXIN 8 (EUROFUNG)"/>
    <property type="match status" value="1"/>
</dbReference>
<dbReference type="EMBL" id="HE580268">
    <property type="protein sequence ID" value="CCD23298.1"/>
    <property type="molecule type" value="Genomic_DNA"/>
</dbReference>
<proteinExistence type="predicted"/>
<gene>
    <name evidence="1" type="primary">NDAI0B02630</name>
    <name evidence="1" type="ordered locus">NDAI_0B02630</name>
</gene>
<sequence length="614" mass="72376">MNNNNRIDPISHLITLLRSHSGTIPIETLPAILNNAIYYIPRARSKENLQYLVSSFFQSELWHQLKDPMELQRATQSIFQWKLEISEPIINLNDFFYVWNHSIINCNKWDIIKLSILSGIISTNETFLQLQKQYFLDDSGRVQEMYTTWKQKYFLPIWCQSIHQWNYKPNDKSKSPELDDLVLIYSASQLDDSNMEFLMKNNIPWNFIVESCMKLSIQYITKGNLRDKRNQNDKMLQLNLNQVAKTLMTGIPRCDIRTVSKVLNNYTSVCFDVCTKEVNHGNSEIKYADEYYSNIFIFILLTLKSCLQRSNKYGMIPELWYNQIILCLFYLNFIALDFGTVGFQLYDYVYDVTVTGIKMTSNIQFKNNGMSYYEDIINNLKGNIWLNDNGFANKINKSKMTFFLIFLQKTLPGLDGITGTFYNETITPLEYLCFEENNKDETIRDLLHGVILSVFDNIRFVSGTGLLIWQADHLLRYINLCYDQYHNKNNLSEKQLLIIIQTLGPKSVFLRTFNRDLTGELLHLTYLRVINCSPNEVEQQKTFIKCIIFLLSFTDDRYMCDWLDNIRELILKTKLDKKQYNELLHLLWNVISDIKSGTAIKWWYMHKESLRSKL</sequence>
<dbReference type="HOGENOM" id="CLU_031057_0_0_1"/>
<evidence type="ECO:0000313" key="1">
    <source>
        <dbReference type="EMBL" id="CCD23298.1"/>
    </source>
</evidence>
<dbReference type="GeneID" id="11497993"/>
<dbReference type="AlphaFoldDB" id="G0W687"/>
<dbReference type="PANTHER" id="PTHR39214">
    <property type="entry name" value="MICROBODY (PEROXISOME) BIOGENESIS PROTEIN PEROXIN 8 (EUROFUNG)"/>
    <property type="match status" value="1"/>
</dbReference>
<accession>G0W687</accession>
<dbReference type="KEGG" id="ndi:NDAI_0B02630"/>
<evidence type="ECO:0000313" key="2">
    <source>
        <dbReference type="Proteomes" id="UP000000689"/>
    </source>
</evidence>
<dbReference type="OrthoDB" id="2357318at2759"/>
<keyword evidence="2" id="KW-1185">Reference proteome</keyword>
<dbReference type="OMA" id="GWLNICL"/>
<dbReference type="eggNOG" id="ENOG502R1X7">
    <property type="taxonomic scope" value="Eukaryota"/>
</dbReference>
<dbReference type="Proteomes" id="UP000000689">
    <property type="component" value="Chromosome 2"/>
</dbReference>
<name>G0W687_NAUDC</name>
<protein>
    <submittedName>
        <fullName evidence="1">Uncharacterized protein</fullName>
    </submittedName>
</protein>
<organism evidence="1 2">
    <name type="scientific">Naumovozyma dairenensis (strain ATCC 10597 / BCRC 20456 / CBS 421 / NBRC 0211 / NRRL Y-12639)</name>
    <name type="common">Saccharomyces dairenensis</name>
    <dbReference type="NCBI Taxonomy" id="1071378"/>
    <lineage>
        <taxon>Eukaryota</taxon>
        <taxon>Fungi</taxon>
        <taxon>Dikarya</taxon>
        <taxon>Ascomycota</taxon>
        <taxon>Saccharomycotina</taxon>
        <taxon>Saccharomycetes</taxon>
        <taxon>Saccharomycetales</taxon>
        <taxon>Saccharomycetaceae</taxon>
        <taxon>Naumovozyma</taxon>
    </lineage>
</organism>
<dbReference type="STRING" id="1071378.G0W687"/>
<dbReference type="InterPro" id="IPR055334">
    <property type="entry name" value="PEX8-like"/>
</dbReference>